<organism evidence="1 2">
    <name type="scientific">Paractinoplanes toevensis</name>
    <dbReference type="NCBI Taxonomy" id="571911"/>
    <lineage>
        <taxon>Bacteria</taxon>
        <taxon>Bacillati</taxon>
        <taxon>Actinomycetota</taxon>
        <taxon>Actinomycetes</taxon>
        <taxon>Micromonosporales</taxon>
        <taxon>Micromonosporaceae</taxon>
        <taxon>Paractinoplanes</taxon>
    </lineage>
</organism>
<dbReference type="RefSeq" id="WP_213004225.1">
    <property type="nucleotide sequence ID" value="NZ_BOQN01000001.1"/>
</dbReference>
<dbReference type="AlphaFoldDB" id="A0A919W2K0"/>
<name>A0A919W2K0_9ACTN</name>
<gene>
    <name evidence="1" type="ORF">Ato02nite_000260</name>
</gene>
<accession>A0A919W2K0</accession>
<dbReference type="Proteomes" id="UP000677082">
    <property type="component" value="Unassembled WGS sequence"/>
</dbReference>
<protein>
    <submittedName>
        <fullName evidence="1">Uncharacterized protein</fullName>
    </submittedName>
</protein>
<sequence length="144" mass="15446">MSNRWWSIEVRDGVLSALRWKDGYGEALLEAALTNGAKRWEWTIMPGGVVLEVAFRETDEWERFRALPVVQAALDATPDPVNGLYVYPGRGGSAAAPSKRPKPRPAGAGAAAIPLPVEEIAAARLAEAEPAAEPAAEPLREFAA</sequence>
<proteinExistence type="predicted"/>
<evidence type="ECO:0000313" key="1">
    <source>
        <dbReference type="EMBL" id="GIM88233.1"/>
    </source>
</evidence>
<dbReference type="EMBL" id="BOQN01000001">
    <property type="protein sequence ID" value="GIM88233.1"/>
    <property type="molecule type" value="Genomic_DNA"/>
</dbReference>
<evidence type="ECO:0000313" key="2">
    <source>
        <dbReference type="Proteomes" id="UP000677082"/>
    </source>
</evidence>
<comment type="caution">
    <text evidence="1">The sequence shown here is derived from an EMBL/GenBank/DDBJ whole genome shotgun (WGS) entry which is preliminary data.</text>
</comment>
<reference evidence="1 2" key="1">
    <citation type="submission" date="2021-03" db="EMBL/GenBank/DDBJ databases">
        <title>Whole genome shotgun sequence of Actinoplanes toevensis NBRC 105298.</title>
        <authorList>
            <person name="Komaki H."/>
            <person name="Tamura T."/>
        </authorList>
    </citation>
    <scope>NUCLEOTIDE SEQUENCE [LARGE SCALE GENOMIC DNA]</scope>
    <source>
        <strain evidence="1 2">NBRC 105298</strain>
    </source>
</reference>
<keyword evidence="2" id="KW-1185">Reference proteome</keyword>